<gene>
    <name evidence="2" type="ORF">PRZ48_009484</name>
</gene>
<evidence type="ECO:0000256" key="1">
    <source>
        <dbReference type="SAM" id="MobiDB-lite"/>
    </source>
</evidence>
<evidence type="ECO:0000313" key="2">
    <source>
        <dbReference type="EMBL" id="KAK4498973.1"/>
    </source>
</evidence>
<proteinExistence type="predicted"/>
<protein>
    <submittedName>
        <fullName evidence="2">Uncharacterized protein</fullName>
    </submittedName>
</protein>
<feature type="compositionally biased region" description="Pro residues" evidence="1">
    <location>
        <begin position="119"/>
        <end position="128"/>
    </location>
</feature>
<organism evidence="2 3">
    <name type="scientific">Zasmidium cellare</name>
    <name type="common">Wine cellar mold</name>
    <name type="synonym">Racodium cellare</name>
    <dbReference type="NCBI Taxonomy" id="395010"/>
    <lineage>
        <taxon>Eukaryota</taxon>
        <taxon>Fungi</taxon>
        <taxon>Dikarya</taxon>
        <taxon>Ascomycota</taxon>
        <taxon>Pezizomycotina</taxon>
        <taxon>Dothideomycetes</taxon>
        <taxon>Dothideomycetidae</taxon>
        <taxon>Mycosphaerellales</taxon>
        <taxon>Mycosphaerellaceae</taxon>
        <taxon>Zasmidium</taxon>
    </lineage>
</organism>
<comment type="caution">
    <text evidence="2">The sequence shown here is derived from an EMBL/GenBank/DDBJ whole genome shotgun (WGS) entry which is preliminary data.</text>
</comment>
<evidence type="ECO:0000313" key="3">
    <source>
        <dbReference type="Proteomes" id="UP001305779"/>
    </source>
</evidence>
<name>A0ABR0ECW7_ZASCE</name>
<accession>A0ABR0ECW7</accession>
<sequence>MTMSLPRPSAVGTRPAYLDNLFRDAPTTPSIHSSTSSISCASTASNYDLRSAYHASRPLTPAVEEDRSDTFSVRSKKSFLTPRRFKLGSLLYRRTYPQSDDLEFSRPSTGRPTPQSEPSSPPPPPSSPPSANDSNVSTPVPAAARRPSLPKIQTNFPPPRAISTYAKKPLPAVPGQQPAQASPPKPEAARPKLKRQQSNASGAELNCQRCYYYAARNCNGWVMGGEPGDPCEMCLQSGYFGAK</sequence>
<feature type="region of interest" description="Disordered" evidence="1">
    <location>
        <begin position="98"/>
        <end position="200"/>
    </location>
</feature>
<dbReference type="Proteomes" id="UP001305779">
    <property type="component" value="Unassembled WGS sequence"/>
</dbReference>
<reference evidence="2 3" key="1">
    <citation type="journal article" date="2023" name="G3 (Bethesda)">
        <title>A chromosome-level genome assembly of Zasmidium syzygii isolated from banana leaves.</title>
        <authorList>
            <person name="van Westerhoven A.C."/>
            <person name="Mehrabi R."/>
            <person name="Talebi R."/>
            <person name="Steentjes M.B.F."/>
            <person name="Corcolon B."/>
            <person name="Chong P.A."/>
            <person name="Kema G.H.J."/>
            <person name="Seidl M.F."/>
        </authorList>
    </citation>
    <scope>NUCLEOTIDE SEQUENCE [LARGE SCALE GENOMIC DNA]</scope>
    <source>
        <strain evidence="2 3">P124</strain>
    </source>
</reference>
<dbReference type="EMBL" id="JAXOVC010000007">
    <property type="protein sequence ID" value="KAK4498973.1"/>
    <property type="molecule type" value="Genomic_DNA"/>
</dbReference>
<keyword evidence="3" id="KW-1185">Reference proteome</keyword>